<dbReference type="AlphaFoldDB" id="A0A6A6WHH1"/>
<dbReference type="OrthoDB" id="18412at2759"/>
<dbReference type="EMBL" id="ML996566">
    <property type="protein sequence ID" value="KAF2762252.1"/>
    <property type="molecule type" value="Genomic_DNA"/>
</dbReference>
<accession>A0A6A6WHH1</accession>
<dbReference type="Proteomes" id="UP000799437">
    <property type="component" value="Unassembled WGS sequence"/>
</dbReference>
<keyword evidence="1" id="KW-0862">Zinc</keyword>
<evidence type="ECO:0000256" key="1">
    <source>
        <dbReference type="PROSITE-ProRule" id="PRU00453"/>
    </source>
</evidence>
<dbReference type="CDD" id="cd23024">
    <property type="entry name" value="zf-HIT_ZNHIT2-3"/>
    <property type="match status" value="1"/>
</dbReference>
<proteinExistence type="predicted"/>
<feature type="compositionally biased region" description="Polar residues" evidence="2">
    <location>
        <begin position="105"/>
        <end position="116"/>
    </location>
</feature>
<evidence type="ECO:0000313" key="4">
    <source>
        <dbReference type="EMBL" id="KAF2762252.1"/>
    </source>
</evidence>
<reference evidence="4" key="1">
    <citation type="journal article" date="2020" name="Stud. Mycol.">
        <title>101 Dothideomycetes genomes: a test case for predicting lifestyles and emergence of pathogens.</title>
        <authorList>
            <person name="Haridas S."/>
            <person name="Albert R."/>
            <person name="Binder M."/>
            <person name="Bloem J."/>
            <person name="Labutti K."/>
            <person name="Salamov A."/>
            <person name="Andreopoulos B."/>
            <person name="Baker S."/>
            <person name="Barry K."/>
            <person name="Bills G."/>
            <person name="Bluhm B."/>
            <person name="Cannon C."/>
            <person name="Castanera R."/>
            <person name="Culley D."/>
            <person name="Daum C."/>
            <person name="Ezra D."/>
            <person name="Gonzalez J."/>
            <person name="Henrissat B."/>
            <person name="Kuo A."/>
            <person name="Liang C."/>
            <person name="Lipzen A."/>
            <person name="Lutzoni F."/>
            <person name="Magnuson J."/>
            <person name="Mondo S."/>
            <person name="Nolan M."/>
            <person name="Ohm R."/>
            <person name="Pangilinan J."/>
            <person name="Park H.-J."/>
            <person name="Ramirez L."/>
            <person name="Alfaro M."/>
            <person name="Sun H."/>
            <person name="Tritt A."/>
            <person name="Yoshinaga Y."/>
            <person name="Zwiers L.-H."/>
            <person name="Turgeon B."/>
            <person name="Goodwin S."/>
            <person name="Spatafora J."/>
            <person name="Crous P."/>
            <person name="Grigoriev I."/>
        </authorList>
    </citation>
    <scope>NUCLEOTIDE SEQUENCE</scope>
    <source>
        <strain evidence="4">CBS 121739</strain>
    </source>
</reference>
<dbReference type="PROSITE" id="PS00028">
    <property type="entry name" value="ZINC_FINGER_C2H2_1"/>
    <property type="match status" value="1"/>
</dbReference>
<protein>
    <recommendedName>
        <fullName evidence="3">HIT-type domain-containing protein</fullName>
    </recommendedName>
</protein>
<dbReference type="Pfam" id="PF04438">
    <property type="entry name" value="zf-HIT"/>
    <property type="match status" value="1"/>
</dbReference>
<dbReference type="InterPro" id="IPR007529">
    <property type="entry name" value="Znf_HIT"/>
</dbReference>
<organism evidence="4 5">
    <name type="scientific">Pseudovirgaria hyperparasitica</name>
    <dbReference type="NCBI Taxonomy" id="470096"/>
    <lineage>
        <taxon>Eukaryota</taxon>
        <taxon>Fungi</taxon>
        <taxon>Dikarya</taxon>
        <taxon>Ascomycota</taxon>
        <taxon>Pezizomycotina</taxon>
        <taxon>Dothideomycetes</taxon>
        <taxon>Dothideomycetes incertae sedis</taxon>
        <taxon>Acrospermales</taxon>
        <taxon>Acrospermaceae</taxon>
        <taxon>Pseudovirgaria</taxon>
    </lineage>
</organism>
<feature type="compositionally biased region" description="Basic residues" evidence="2">
    <location>
        <begin position="118"/>
        <end position="140"/>
    </location>
</feature>
<feature type="domain" description="HIT-type" evidence="3">
    <location>
        <begin position="5"/>
        <end position="38"/>
    </location>
</feature>
<keyword evidence="1" id="KW-0479">Metal-binding</keyword>
<dbReference type="PROSITE" id="PS51083">
    <property type="entry name" value="ZF_HIT"/>
    <property type="match status" value="1"/>
</dbReference>
<feature type="region of interest" description="Disordered" evidence="2">
    <location>
        <begin position="102"/>
        <end position="145"/>
    </location>
</feature>
<keyword evidence="5" id="KW-1185">Reference proteome</keyword>
<dbReference type="InterPro" id="IPR013087">
    <property type="entry name" value="Znf_C2H2_type"/>
</dbReference>
<dbReference type="SUPFAM" id="SSF144232">
    <property type="entry name" value="HIT/MYND zinc finger-like"/>
    <property type="match status" value="1"/>
</dbReference>
<evidence type="ECO:0000313" key="5">
    <source>
        <dbReference type="Proteomes" id="UP000799437"/>
    </source>
</evidence>
<gene>
    <name evidence="4" type="ORF">EJ05DRAFT_202419</name>
</gene>
<name>A0A6A6WHH1_9PEZI</name>
<evidence type="ECO:0000259" key="3">
    <source>
        <dbReference type="PROSITE" id="PS51083"/>
    </source>
</evidence>
<evidence type="ECO:0000256" key="2">
    <source>
        <dbReference type="SAM" id="MobiDB-lite"/>
    </source>
</evidence>
<dbReference type="GeneID" id="54480811"/>
<dbReference type="RefSeq" id="XP_033604703.1">
    <property type="nucleotide sequence ID" value="XM_033739757.1"/>
</dbReference>
<keyword evidence="1" id="KW-0863">Zinc-finger</keyword>
<feature type="region of interest" description="Disordered" evidence="2">
    <location>
        <begin position="47"/>
        <end position="71"/>
    </location>
</feature>
<sequence length="191" mass="21391">MPSNCGICEKEVSKYKCPTCAIPYCSLTCYKPHKAAHATDTIPELQHEDQEEAQPDHDTPAPQGYASWPPDFSALPVNPKLENLLSQYPNLKDQLRSIFLKTFEPPTQDQNDSSSFRGRGRGGRYRNGRGTFRGRGRGGHGHGPWTKEKGDKAALYHMQQIENSNSEGSESLQAFVETVSELYEKEKIAFT</sequence>
<dbReference type="GO" id="GO:0008270">
    <property type="term" value="F:zinc ion binding"/>
    <property type="evidence" value="ECO:0007669"/>
    <property type="project" value="UniProtKB-UniRule"/>
</dbReference>
<dbReference type="Gene3D" id="3.30.60.190">
    <property type="match status" value="1"/>
</dbReference>